<organism evidence="13 14">
    <name type="scientific">Anisodus tanguticus</name>
    <dbReference type="NCBI Taxonomy" id="243964"/>
    <lineage>
        <taxon>Eukaryota</taxon>
        <taxon>Viridiplantae</taxon>
        <taxon>Streptophyta</taxon>
        <taxon>Embryophyta</taxon>
        <taxon>Tracheophyta</taxon>
        <taxon>Spermatophyta</taxon>
        <taxon>Magnoliopsida</taxon>
        <taxon>eudicotyledons</taxon>
        <taxon>Gunneridae</taxon>
        <taxon>Pentapetalae</taxon>
        <taxon>asterids</taxon>
        <taxon>lamiids</taxon>
        <taxon>Solanales</taxon>
        <taxon>Solanaceae</taxon>
        <taxon>Solanoideae</taxon>
        <taxon>Hyoscyameae</taxon>
        <taxon>Anisodus</taxon>
    </lineage>
</organism>
<evidence type="ECO:0000256" key="7">
    <source>
        <dbReference type="ARBA" id="ARBA00023163"/>
    </source>
</evidence>
<keyword evidence="6" id="KW-0175">Coiled coil</keyword>
<dbReference type="Gene3D" id="3.30.70.330">
    <property type="match status" value="2"/>
</dbReference>
<dbReference type="InterPro" id="IPR000504">
    <property type="entry name" value="RRM_dom"/>
</dbReference>
<dbReference type="InterPro" id="IPR016194">
    <property type="entry name" value="SPOC-like_C_dom_sf"/>
</dbReference>
<dbReference type="InterPro" id="IPR012677">
    <property type="entry name" value="Nucleotide-bd_a/b_plait_sf"/>
</dbReference>
<evidence type="ECO:0000259" key="11">
    <source>
        <dbReference type="PROSITE" id="PS50102"/>
    </source>
</evidence>
<protein>
    <recommendedName>
        <fullName evidence="15">RNA-binding protein 15B</fullName>
    </recommendedName>
</protein>
<accession>A0AAE1QP29</accession>
<feature type="region of interest" description="Disordered" evidence="10">
    <location>
        <begin position="1"/>
        <end position="20"/>
    </location>
</feature>
<dbReference type="GO" id="GO:0003723">
    <property type="term" value="F:RNA binding"/>
    <property type="evidence" value="ECO:0007669"/>
    <property type="project" value="UniProtKB-UniRule"/>
</dbReference>
<evidence type="ECO:0000259" key="12">
    <source>
        <dbReference type="PROSITE" id="PS50917"/>
    </source>
</evidence>
<feature type="region of interest" description="Disordered" evidence="10">
    <location>
        <begin position="259"/>
        <end position="319"/>
    </location>
</feature>
<gene>
    <name evidence="13" type="ORF">RND71_043363</name>
</gene>
<dbReference type="GO" id="GO:0005634">
    <property type="term" value="C:nucleus"/>
    <property type="evidence" value="ECO:0007669"/>
    <property type="project" value="UniProtKB-SubCell"/>
</dbReference>
<comment type="caution">
    <text evidence="13">The sequence shown here is derived from an EMBL/GenBank/DDBJ whole genome shotgun (WGS) entry which is preliminary data.</text>
</comment>
<dbReference type="EMBL" id="JAVYJV010000051">
    <property type="protein sequence ID" value="KAK4337145.1"/>
    <property type="molecule type" value="Genomic_DNA"/>
</dbReference>
<dbReference type="Gene3D" id="2.40.290.10">
    <property type="match status" value="1"/>
</dbReference>
<dbReference type="CDD" id="cd12309">
    <property type="entry name" value="RRM2_Spen"/>
    <property type="match status" value="1"/>
</dbReference>
<dbReference type="Pfam" id="PF07744">
    <property type="entry name" value="SPOC"/>
    <property type="match status" value="1"/>
</dbReference>
<evidence type="ECO:0000256" key="1">
    <source>
        <dbReference type="ARBA" id="ARBA00004123"/>
    </source>
</evidence>
<dbReference type="InterPro" id="IPR012921">
    <property type="entry name" value="SPOC_C"/>
</dbReference>
<keyword evidence="4 9" id="KW-0694">RNA-binding</keyword>
<keyword evidence="5" id="KW-0805">Transcription regulation</keyword>
<evidence type="ECO:0000313" key="13">
    <source>
        <dbReference type="EMBL" id="KAK4337145.1"/>
    </source>
</evidence>
<keyword evidence="7" id="KW-0804">Transcription</keyword>
<evidence type="ECO:0000256" key="9">
    <source>
        <dbReference type="PROSITE-ProRule" id="PRU00176"/>
    </source>
</evidence>
<dbReference type="InterPro" id="IPR035979">
    <property type="entry name" value="RBD_domain_sf"/>
</dbReference>
<dbReference type="FunFam" id="2.40.290.10:FF:000002">
    <property type="entry name" value="Spen family transcriptional repressor"/>
    <property type="match status" value="1"/>
</dbReference>
<dbReference type="Proteomes" id="UP001291623">
    <property type="component" value="Unassembled WGS sequence"/>
</dbReference>
<dbReference type="SUPFAM" id="SSF100939">
    <property type="entry name" value="SPOC domain-like"/>
    <property type="match status" value="1"/>
</dbReference>
<dbReference type="CDD" id="cd12310">
    <property type="entry name" value="RRM3_Spen"/>
    <property type="match status" value="1"/>
</dbReference>
<keyword evidence="8" id="KW-0539">Nucleus</keyword>
<evidence type="ECO:0000256" key="2">
    <source>
        <dbReference type="ARBA" id="ARBA00005387"/>
    </source>
</evidence>
<evidence type="ECO:0000256" key="4">
    <source>
        <dbReference type="ARBA" id="ARBA00022884"/>
    </source>
</evidence>
<evidence type="ECO:0008006" key="15">
    <source>
        <dbReference type="Google" id="ProtNLM"/>
    </source>
</evidence>
<feature type="compositionally biased region" description="Basic and acidic residues" evidence="10">
    <location>
        <begin position="1"/>
        <end position="13"/>
    </location>
</feature>
<proteinExistence type="inferred from homology"/>
<dbReference type="SUPFAM" id="SSF54928">
    <property type="entry name" value="RNA-binding domain, RBD"/>
    <property type="match status" value="1"/>
</dbReference>
<keyword evidence="3" id="KW-0597">Phosphoprotein</keyword>
<keyword evidence="14" id="KW-1185">Reference proteome</keyword>
<dbReference type="FunFam" id="3.30.70.330:FF:000112">
    <property type="entry name" value="RNA-binding motif protein 15"/>
    <property type="match status" value="1"/>
</dbReference>
<dbReference type="SMART" id="SM00360">
    <property type="entry name" value="RRM"/>
    <property type="match status" value="2"/>
</dbReference>
<feature type="region of interest" description="Disordered" evidence="10">
    <location>
        <begin position="206"/>
        <end position="227"/>
    </location>
</feature>
<evidence type="ECO:0000256" key="10">
    <source>
        <dbReference type="SAM" id="MobiDB-lite"/>
    </source>
</evidence>
<reference evidence="13" key="1">
    <citation type="submission" date="2023-12" db="EMBL/GenBank/DDBJ databases">
        <title>Genome assembly of Anisodus tanguticus.</title>
        <authorList>
            <person name="Wang Y.-J."/>
        </authorList>
    </citation>
    <scope>NUCLEOTIDE SEQUENCE</scope>
    <source>
        <strain evidence="13">KB-2021</strain>
        <tissue evidence="13">Leaf</tissue>
    </source>
</reference>
<evidence type="ECO:0000256" key="3">
    <source>
        <dbReference type="ARBA" id="ARBA00022553"/>
    </source>
</evidence>
<evidence type="ECO:0000256" key="8">
    <source>
        <dbReference type="ARBA" id="ARBA00023242"/>
    </source>
</evidence>
<dbReference type="AlphaFoldDB" id="A0AAE1QP29"/>
<dbReference type="CDD" id="cd21544">
    <property type="entry name" value="SPOC_RBM15-like"/>
    <property type="match status" value="1"/>
</dbReference>
<feature type="domain" description="RRM" evidence="11">
    <location>
        <begin position="30"/>
        <end position="107"/>
    </location>
</feature>
<evidence type="ECO:0000256" key="5">
    <source>
        <dbReference type="ARBA" id="ARBA00023015"/>
    </source>
</evidence>
<dbReference type="PROSITE" id="PS50102">
    <property type="entry name" value="RRM"/>
    <property type="match status" value="2"/>
</dbReference>
<name>A0AAE1QP29_9SOLA</name>
<sequence length="509" mass="56565">MRPQQRESKKDKFPNYLHHIPPEDDDKATRTLFVGNLEVTISDQNLKRIFEKYGSVEDIDVKRPPPGQGNAYAFIKFLNLDMAHRCKVEMSGQYIGKFQCKIGYGKCTPTTRIWLGGLGSWTSLSHLEHEFDRFGAIRKIDFVKGDNHAYIQYDSIDAAQAACQEMRGFPLGGPDKRLRVDFADPEPYNYSIPTGRISESNYNADSVSLEASNPPKNGNGESSYSQRFNSRSEFQNENFNNTNEDWPEENEDIKRSELGSNSRDMWTGDGPQPTSPGSRVPVKRQRTSDASSDLSIAKKNRQTSVDDSEGDGGNFDSRNNIVISENVSTISELIKCCPVAWNGGLILKSMIFPARMLSCSGDISLVDLLMKDNSSEMPVLRITQRLRLDPVRLEDVSRRVASSGPYGHCMMLTVAGSSSMQFSSGQGEDGGATQTRPLRNLVSYLKQKEAAGVVSLNSTKEGKDVLGVLYVFPPCTYATDLLKKVAPNLVTDSSKETKEEYLIIVVVKG</sequence>
<comment type="similarity">
    <text evidence="2">Belongs to the RRM Spen family.</text>
</comment>
<feature type="domain" description="SPOC" evidence="12">
    <location>
        <begin position="330"/>
        <end position="509"/>
    </location>
</feature>
<dbReference type="PANTHER" id="PTHR23189">
    <property type="entry name" value="RNA RECOGNITION MOTIF-CONTAINING"/>
    <property type="match status" value="1"/>
</dbReference>
<comment type="subcellular location">
    <subcellularLocation>
        <location evidence="1">Nucleus</location>
    </subcellularLocation>
</comment>
<dbReference type="InterPro" id="IPR010912">
    <property type="entry name" value="SPOC_met"/>
</dbReference>
<dbReference type="Pfam" id="PF00076">
    <property type="entry name" value="RRM_1"/>
    <property type="match status" value="2"/>
</dbReference>
<evidence type="ECO:0000313" key="14">
    <source>
        <dbReference type="Proteomes" id="UP001291623"/>
    </source>
</evidence>
<dbReference type="PROSITE" id="PS50917">
    <property type="entry name" value="SPOC"/>
    <property type="match status" value="1"/>
</dbReference>
<feature type="domain" description="RRM" evidence="11">
    <location>
        <begin position="111"/>
        <end position="185"/>
    </location>
</feature>
<evidence type="ECO:0000256" key="6">
    <source>
        <dbReference type="ARBA" id="ARBA00023054"/>
    </source>
</evidence>
<dbReference type="FunFam" id="3.30.70.330:FF:000565">
    <property type="entry name" value="RNA-binding protein 15B"/>
    <property type="match status" value="1"/>
</dbReference>